<dbReference type="PANTHER" id="PTHR45695:SF21">
    <property type="entry name" value="G-PROTEIN COUPLED RECEPTOR 151-RELATED"/>
    <property type="match status" value="1"/>
</dbReference>
<organism evidence="11 12">
    <name type="scientific">Latimeria chalumnae</name>
    <name type="common">Coelacanth</name>
    <dbReference type="NCBI Taxonomy" id="7897"/>
    <lineage>
        <taxon>Eukaryota</taxon>
        <taxon>Metazoa</taxon>
        <taxon>Chordata</taxon>
        <taxon>Craniata</taxon>
        <taxon>Vertebrata</taxon>
        <taxon>Euteleostomi</taxon>
        <taxon>Coelacanthiformes</taxon>
        <taxon>Coelacanthidae</taxon>
        <taxon>Latimeria</taxon>
    </lineage>
</organism>
<dbReference type="AlphaFoldDB" id="H3AI67"/>
<reference evidence="11" key="3">
    <citation type="submission" date="2025-09" db="UniProtKB">
        <authorList>
            <consortium name="Ensembl"/>
        </authorList>
    </citation>
    <scope>IDENTIFICATION</scope>
</reference>
<dbReference type="EMBL" id="AFYH01199752">
    <property type="status" value="NOT_ANNOTATED_CDS"/>
    <property type="molecule type" value="Genomic_DNA"/>
</dbReference>
<evidence type="ECO:0000256" key="3">
    <source>
        <dbReference type="ARBA" id="ARBA00022989"/>
    </source>
</evidence>
<keyword evidence="4" id="KW-0297">G-protein coupled receptor</keyword>
<feature type="transmembrane region" description="Helical" evidence="9">
    <location>
        <begin position="248"/>
        <end position="271"/>
    </location>
</feature>
<reference evidence="12" key="1">
    <citation type="submission" date="2011-08" db="EMBL/GenBank/DDBJ databases">
        <title>The draft genome of Latimeria chalumnae.</title>
        <authorList>
            <person name="Di Palma F."/>
            <person name="Alfoldi J."/>
            <person name="Johnson J."/>
            <person name="Berlin A."/>
            <person name="Gnerre S."/>
            <person name="Jaffe D."/>
            <person name="MacCallum I."/>
            <person name="Young S."/>
            <person name="Walker B.J."/>
            <person name="Lander E."/>
            <person name="Lindblad-Toh K."/>
        </authorList>
    </citation>
    <scope>NUCLEOTIDE SEQUENCE [LARGE SCALE GENOMIC DNA]</scope>
    <source>
        <strain evidence="12">Wild caught</strain>
    </source>
</reference>
<gene>
    <name evidence="11" type="primary">LOC102353932</name>
</gene>
<evidence type="ECO:0000256" key="1">
    <source>
        <dbReference type="ARBA" id="ARBA00004141"/>
    </source>
</evidence>
<dbReference type="GeneTree" id="ENSGT01030000234518"/>
<feature type="transmembrane region" description="Helical" evidence="9">
    <location>
        <begin position="154"/>
        <end position="175"/>
    </location>
</feature>
<dbReference type="Gene3D" id="1.20.1070.10">
    <property type="entry name" value="Rhodopsin 7-helix transmembrane proteins"/>
    <property type="match status" value="1"/>
</dbReference>
<evidence type="ECO:0000256" key="9">
    <source>
        <dbReference type="SAM" id="Phobius"/>
    </source>
</evidence>
<comment type="subcellular location">
    <subcellularLocation>
        <location evidence="1">Membrane</location>
        <topology evidence="1">Multi-pass membrane protein</topology>
    </subcellularLocation>
</comment>
<feature type="transmembrane region" description="Helical" evidence="9">
    <location>
        <begin position="206"/>
        <end position="227"/>
    </location>
</feature>
<evidence type="ECO:0000256" key="2">
    <source>
        <dbReference type="ARBA" id="ARBA00022692"/>
    </source>
</evidence>
<evidence type="ECO:0000313" key="11">
    <source>
        <dbReference type="Ensembl" id="ENSLACP00000009338.1"/>
    </source>
</evidence>
<keyword evidence="6" id="KW-0675">Receptor</keyword>
<dbReference type="Pfam" id="PF00001">
    <property type="entry name" value="7tm_1"/>
    <property type="match status" value="1"/>
</dbReference>
<evidence type="ECO:0000256" key="8">
    <source>
        <dbReference type="SAM" id="MobiDB-lite"/>
    </source>
</evidence>
<feature type="domain" description="G-protein coupled receptors family 1 profile" evidence="10">
    <location>
        <begin position="53"/>
        <end position="304"/>
    </location>
</feature>
<evidence type="ECO:0000256" key="6">
    <source>
        <dbReference type="ARBA" id="ARBA00023170"/>
    </source>
</evidence>
<dbReference type="SUPFAM" id="SSF81321">
    <property type="entry name" value="Family A G protein-coupled receptor-like"/>
    <property type="match status" value="1"/>
</dbReference>
<dbReference type="GO" id="GO:0005886">
    <property type="term" value="C:plasma membrane"/>
    <property type="evidence" value="ECO:0007669"/>
    <property type="project" value="TreeGrafter"/>
</dbReference>
<dbReference type="eggNOG" id="KOG3656">
    <property type="taxonomic scope" value="Eukaryota"/>
</dbReference>
<dbReference type="HOGENOM" id="CLU_053982_0_0_1"/>
<dbReference type="PANTHER" id="PTHR45695">
    <property type="entry name" value="LEUCOKININ RECEPTOR-RELATED"/>
    <property type="match status" value="1"/>
</dbReference>
<evidence type="ECO:0000259" key="10">
    <source>
        <dbReference type="PROSITE" id="PS50262"/>
    </source>
</evidence>
<proteinExistence type="predicted"/>
<name>H3AI67_LATCH</name>
<feature type="transmembrane region" description="Helical" evidence="9">
    <location>
        <begin position="73"/>
        <end position="96"/>
    </location>
</feature>
<feature type="transmembrane region" description="Helical" evidence="9">
    <location>
        <begin position="37"/>
        <end position="61"/>
    </location>
</feature>
<dbReference type="Ensembl" id="ENSLACT00000009409.1">
    <property type="protein sequence ID" value="ENSLACP00000009338.1"/>
    <property type="gene ID" value="ENSLACG00000008238.1"/>
</dbReference>
<protein>
    <recommendedName>
        <fullName evidence="10">G-protein coupled receptors family 1 profile domain-containing protein</fullName>
    </recommendedName>
</protein>
<accession>H3AI67</accession>
<keyword evidence="5 9" id="KW-0472">Membrane</keyword>
<dbReference type="PROSITE" id="PS50262">
    <property type="entry name" value="G_PROTEIN_RECEP_F1_2"/>
    <property type="match status" value="1"/>
</dbReference>
<evidence type="ECO:0000256" key="7">
    <source>
        <dbReference type="ARBA" id="ARBA00023224"/>
    </source>
</evidence>
<evidence type="ECO:0000256" key="5">
    <source>
        <dbReference type="ARBA" id="ARBA00023136"/>
    </source>
</evidence>
<feature type="transmembrane region" description="Helical" evidence="9">
    <location>
        <begin position="283"/>
        <end position="306"/>
    </location>
</feature>
<dbReference type="GO" id="GO:0004930">
    <property type="term" value="F:G protein-coupled receptor activity"/>
    <property type="evidence" value="ECO:0007669"/>
    <property type="project" value="UniProtKB-KW"/>
</dbReference>
<sequence length="403" mass="44893">NRAAAFSKGHLSPNMNSSRASEFAGGLQLVEGMEFTVALPLILAFICLIGFVGNLLMIAVLINDFRKGKSSVVNCLAVNLCSSDLLIAFFCIPIRAATFSKQTWIFGGFICKTSDWFLHSCLTAKSFTMAVMGQARYKFVVNPPRFKNLKPKRLGGMLFFLWSLALVLPVPQMVFSSIHEDPAGNLCFFRVPPYASKFMNVFSKTYPLLAFVLPMIFAVGCYLRILLRNEKKRFRVTNLRHQSKRVTLMLMSSNLAFAGMWFPEWVAWIWARHSSADSPQPPTALLVLAQLLVFANGTTNPVLFFVMSEELRGGLRSLWGFLTCRRSRGAASTRNPKAGKNGAGRIASAVLSLQDLQAEASPSNAEASKEKCEKVLPDVEHFWQDRRNASAGEDNDPTPWERQ</sequence>
<keyword evidence="7" id="KW-0807">Transducer</keyword>
<evidence type="ECO:0000256" key="4">
    <source>
        <dbReference type="ARBA" id="ARBA00023040"/>
    </source>
</evidence>
<dbReference type="PRINTS" id="PR00237">
    <property type="entry name" value="GPCRRHODOPSN"/>
</dbReference>
<dbReference type="Proteomes" id="UP000008672">
    <property type="component" value="Unassembled WGS sequence"/>
</dbReference>
<keyword evidence="3 9" id="KW-1133">Transmembrane helix</keyword>
<evidence type="ECO:0000313" key="12">
    <source>
        <dbReference type="Proteomes" id="UP000008672"/>
    </source>
</evidence>
<dbReference type="InterPro" id="IPR000276">
    <property type="entry name" value="GPCR_Rhodpsn"/>
</dbReference>
<keyword evidence="2 9" id="KW-0812">Transmembrane</keyword>
<reference evidence="11" key="2">
    <citation type="submission" date="2025-08" db="UniProtKB">
        <authorList>
            <consortium name="Ensembl"/>
        </authorList>
    </citation>
    <scope>IDENTIFICATION</scope>
</reference>
<keyword evidence="12" id="KW-1185">Reference proteome</keyword>
<dbReference type="OMA" id="MYLCVIA"/>
<dbReference type="InParanoid" id="H3AI67"/>
<feature type="region of interest" description="Disordered" evidence="8">
    <location>
        <begin position="383"/>
        <end position="403"/>
    </location>
</feature>
<dbReference type="InterPro" id="IPR017452">
    <property type="entry name" value="GPCR_Rhodpsn_7TM"/>
</dbReference>